<organism evidence="1 2">
    <name type="scientific">Rhipicephalus sanguineus</name>
    <name type="common">Brown dog tick</name>
    <name type="synonym">Ixodes sanguineus</name>
    <dbReference type="NCBI Taxonomy" id="34632"/>
    <lineage>
        <taxon>Eukaryota</taxon>
        <taxon>Metazoa</taxon>
        <taxon>Ecdysozoa</taxon>
        <taxon>Arthropoda</taxon>
        <taxon>Chelicerata</taxon>
        <taxon>Arachnida</taxon>
        <taxon>Acari</taxon>
        <taxon>Parasitiformes</taxon>
        <taxon>Ixodida</taxon>
        <taxon>Ixodoidea</taxon>
        <taxon>Ixodidae</taxon>
        <taxon>Rhipicephalinae</taxon>
        <taxon>Rhipicephalus</taxon>
        <taxon>Rhipicephalus</taxon>
    </lineage>
</organism>
<evidence type="ECO:0000313" key="1">
    <source>
        <dbReference type="EMBL" id="KAH7963638.1"/>
    </source>
</evidence>
<dbReference type="Proteomes" id="UP000821837">
    <property type="component" value="Chromosome 3"/>
</dbReference>
<reference evidence="1" key="2">
    <citation type="submission" date="2021-09" db="EMBL/GenBank/DDBJ databases">
        <authorList>
            <person name="Jia N."/>
            <person name="Wang J."/>
            <person name="Shi W."/>
            <person name="Du L."/>
            <person name="Sun Y."/>
            <person name="Zhan W."/>
            <person name="Jiang J."/>
            <person name="Wang Q."/>
            <person name="Zhang B."/>
            <person name="Ji P."/>
            <person name="Sakyi L.B."/>
            <person name="Cui X."/>
            <person name="Yuan T."/>
            <person name="Jiang B."/>
            <person name="Yang W."/>
            <person name="Lam T.T.-Y."/>
            <person name="Chang Q."/>
            <person name="Ding S."/>
            <person name="Wang X."/>
            <person name="Zhu J."/>
            <person name="Ruan X."/>
            <person name="Zhao L."/>
            <person name="Wei J."/>
            <person name="Que T."/>
            <person name="Du C."/>
            <person name="Cheng J."/>
            <person name="Dai P."/>
            <person name="Han X."/>
            <person name="Huang E."/>
            <person name="Gao Y."/>
            <person name="Liu J."/>
            <person name="Shao H."/>
            <person name="Ye R."/>
            <person name="Li L."/>
            <person name="Wei W."/>
            <person name="Wang X."/>
            <person name="Wang C."/>
            <person name="Huo Q."/>
            <person name="Li W."/>
            <person name="Guo W."/>
            <person name="Chen H."/>
            <person name="Chen S."/>
            <person name="Zhou L."/>
            <person name="Zhou L."/>
            <person name="Ni X."/>
            <person name="Tian J."/>
            <person name="Zhou Y."/>
            <person name="Sheng Y."/>
            <person name="Liu T."/>
            <person name="Pan Y."/>
            <person name="Xia L."/>
            <person name="Li J."/>
            <person name="Zhao F."/>
            <person name="Cao W."/>
        </authorList>
    </citation>
    <scope>NUCLEOTIDE SEQUENCE</scope>
    <source>
        <strain evidence="1">Rsan-2018</strain>
        <tissue evidence="1">Larvae</tissue>
    </source>
</reference>
<name>A0A9D4Q2X2_RHISA</name>
<keyword evidence="2" id="KW-1185">Reference proteome</keyword>
<sequence length="119" mass="12762">MVTTGLDSAALLLETQIAVDDQSTDLPEHAEVRRVAAEPSESADMVAPFTESQVREVIAAMPPQSSPVPHAITSLLVKGLFKIHARFIMLVFNAAPRSATSLLLAPGQDHFHPEARPAL</sequence>
<proteinExistence type="predicted"/>
<evidence type="ECO:0000313" key="2">
    <source>
        <dbReference type="Proteomes" id="UP000821837"/>
    </source>
</evidence>
<dbReference type="EMBL" id="JABSTV010001249">
    <property type="protein sequence ID" value="KAH7963638.1"/>
    <property type="molecule type" value="Genomic_DNA"/>
</dbReference>
<protein>
    <submittedName>
        <fullName evidence="1">Uncharacterized protein</fullName>
    </submittedName>
</protein>
<dbReference type="AlphaFoldDB" id="A0A9D4Q2X2"/>
<accession>A0A9D4Q2X2</accession>
<reference evidence="1" key="1">
    <citation type="journal article" date="2020" name="Cell">
        <title>Large-Scale Comparative Analyses of Tick Genomes Elucidate Their Genetic Diversity and Vector Capacities.</title>
        <authorList>
            <consortium name="Tick Genome and Microbiome Consortium (TIGMIC)"/>
            <person name="Jia N."/>
            <person name="Wang J."/>
            <person name="Shi W."/>
            <person name="Du L."/>
            <person name="Sun Y."/>
            <person name="Zhan W."/>
            <person name="Jiang J.F."/>
            <person name="Wang Q."/>
            <person name="Zhang B."/>
            <person name="Ji P."/>
            <person name="Bell-Sakyi L."/>
            <person name="Cui X.M."/>
            <person name="Yuan T.T."/>
            <person name="Jiang B.G."/>
            <person name="Yang W.F."/>
            <person name="Lam T.T."/>
            <person name="Chang Q.C."/>
            <person name="Ding S.J."/>
            <person name="Wang X.J."/>
            <person name="Zhu J.G."/>
            <person name="Ruan X.D."/>
            <person name="Zhao L."/>
            <person name="Wei J.T."/>
            <person name="Ye R.Z."/>
            <person name="Que T.C."/>
            <person name="Du C.H."/>
            <person name="Zhou Y.H."/>
            <person name="Cheng J.X."/>
            <person name="Dai P.F."/>
            <person name="Guo W.B."/>
            <person name="Han X.H."/>
            <person name="Huang E.J."/>
            <person name="Li L.F."/>
            <person name="Wei W."/>
            <person name="Gao Y.C."/>
            <person name="Liu J.Z."/>
            <person name="Shao H.Z."/>
            <person name="Wang X."/>
            <person name="Wang C.C."/>
            <person name="Yang T.C."/>
            <person name="Huo Q.B."/>
            <person name="Li W."/>
            <person name="Chen H.Y."/>
            <person name="Chen S.E."/>
            <person name="Zhou L.G."/>
            <person name="Ni X.B."/>
            <person name="Tian J.H."/>
            <person name="Sheng Y."/>
            <person name="Liu T."/>
            <person name="Pan Y.S."/>
            <person name="Xia L.Y."/>
            <person name="Li J."/>
            <person name="Zhao F."/>
            <person name="Cao W.C."/>
        </authorList>
    </citation>
    <scope>NUCLEOTIDE SEQUENCE</scope>
    <source>
        <strain evidence="1">Rsan-2018</strain>
    </source>
</reference>
<gene>
    <name evidence="1" type="ORF">HPB52_022306</name>
</gene>
<comment type="caution">
    <text evidence="1">The sequence shown here is derived from an EMBL/GenBank/DDBJ whole genome shotgun (WGS) entry which is preliminary data.</text>
</comment>